<protein>
    <recommendedName>
        <fullName evidence="8">GCFC-domain-containing protein</fullName>
    </recommendedName>
</protein>
<proteinExistence type="predicted"/>
<sequence length="739" mass="86394">MIKRKTRNIRTKLNSDEEASTDTSSFISVIKSETEKDQKKKPKKGKAILSFGIDEEEQGETFQITKTAASRRLAKSKSKKLHIDHQSISQDSDQITPSYTEEMLSELRASTPSAPASFQFQDNLEKFSSTLGEGNIFGIPDASAISAAKKEREMRRKKGLSDAPDYIPLSEDTDIITTSGKKMESRLVREEDELGEADEELERYMNEKLAIGKKAKKEQERLKKADIEEMIMDVDFEDEDDEMLQWELEAMKAGGHIPKKYSQKTPDLMKQVKQARIPTVVPVPTLSEVQSHLESQLIDLQELYNNHQAELTQTQSVLDSITSSNAQMDIEMQNTKKRYTYFQELKTFVENLVEFLDDKFPILEKLEKDYQEVLIKKSQLIMQRIMEDDTYDIELFSTNEAYVNSDVSNTIRQQRGQQRDHRRSLRKNNTHVDKLEEEGFSTDEELSISDEKEIAKEIDEISYHHTKLFEDVTDDFKSIELVKSKFISWKTEFNDDYTKAYGGLSLPGVFEFYVRYEIMLWNTLKFDRMEWYKVISEYSIPESNTSQIRTDDDFTILSKVFEKIILPRIAYLVKTLNPYSSKQTMSFIEIFGNILNHIDRKSQKFQDVINEVSKRLQNVVMSLETIPENINIPADSNKDISTAQDRYFWRKYKLLRNLIMWKEFVSIDVLRSLSIDCLLNQYLLCILNNSYNSSKAEKYQKVKKANYYTHYIIIIYILNYIIFFRYLISFQVIGFLRLY</sequence>
<evidence type="ECO:0000256" key="5">
    <source>
        <dbReference type="SAM" id="Phobius"/>
    </source>
</evidence>
<dbReference type="AlphaFoldDB" id="A0A015I4J8"/>
<dbReference type="GO" id="GO:0000390">
    <property type="term" value="P:spliceosomal complex disassembly"/>
    <property type="evidence" value="ECO:0007669"/>
    <property type="project" value="InterPro"/>
</dbReference>
<evidence type="ECO:0000313" key="7">
    <source>
        <dbReference type="Proteomes" id="UP000022910"/>
    </source>
</evidence>
<evidence type="ECO:0000256" key="2">
    <source>
        <dbReference type="ARBA" id="ARBA00023242"/>
    </source>
</evidence>
<dbReference type="Proteomes" id="UP000022910">
    <property type="component" value="Unassembled WGS sequence"/>
</dbReference>
<keyword evidence="5" id="KW-1133">Transmembrane helix</keyword>
<keyword evidence="2" id="KW-0539">Nucleus</keyword>
<comment type="subcellular location">
    <subcellularLocation>
        <location evidence="1">Nucleus</location>
    </subcellularLocation>
</comment>
<feature type="transmembrane region" description="Helical" evidence="5">
    <location>
        <begin position="708"/>
        <end position="728"/>
    </location>
</feature>
<feature type="coiled-coil region" evidence="3">
    <location>
        <begin position="180"/>
        <end position="207"/>
    </location>
</feature>
<keyword evidence="5" id="KW-0472">Membrane</keyword>
<accession>A0A015I4J8</accession>
<dbReference type="GO" id="GO:0003677">
    <property type="term" value="F:DNA binding"/>
    <property type="evidence" value="ECO:0007669"/>
    <property type="project" value="InterPro"/>
</dbReference>
<gene>
    <name evidence="6" type="ORF">RirG_257500</name>
</gene>
<evidence type="ECO:0000256" key="3">
    <source>
        <dbReference type="SAM" id="Coils"/>
    </source>
</evidence>
<dbReference type="Pfam" id="PF15458">
    <property type="entry name" value="NTR2"/>
    <property type="match status" value="1"/>
</dbReference>
<evidence type="ECO:0008006" key="8">
    <source>
        <dbReference type="Google" id="ProtNLM"/>
    </source>
</evidence>
<dbReference type="STRING" id="1432141.A0A015I4J8"/>
<evidence type="ECO:0000256" key="1">
    <source>
        <dbReference type="ARBA" id="ARBA00004123"/>
    </source>
</evidence>
<evidence type="ECO:0000256" key="4">
    <source>
        <dbReference type="SAM" id="MobiDB-lite"/>
    </source>
</evidence>
<name>A0A015I4J8_RHIIW</name>
<reference evidence="6 7" key="1">
    <citation type="submission" date="2014-02" db="EMBL/GenBank/DDBJ databases">
        <title>Single nucleus genome sequencing reveals high similarity among nuclei of an endomycorrhizal fungus.</title>
        <authorList>
            <person name="Lin K."/>
            <person name="Geurts R."/>
            <person name="Zhang Z."/>
            <person name="Limpens E."/>
            <person name="Saunders D.G."/>
            <person name="Mu D."/>
            <person name="Pang E."/>
            <person name="Cao H."/>
            <person name="Cha H."/>
            <person name="Lin T."/>
            <person name="Zhou Q."/>
            <person name="Shang Y."/>
            <person name="Li Y."/>
            <person name="Ivanov S."/>
            <person name="Sharma T."/>
            <person name="Velzen R.V."/>
            <person name="Ruijter N.D."/>
            <person name="Aanen D.K."/>
            <person name="Win J."/>
            <person name="Kamoun S."/>
            <person name="Bisseling T."/>
            <person name="Huang S."/>
        </authorList>
    </citation>
    <scope>NUCLEOTIDE SEQUENCE [LARGE SCALE GENOMIC DNA]</scope>
    <source>
        <strain evidence="7">DAOM197198w</strain>
    </source>
</reference>
<dbReference type="OrthoDB" id="429427at2759"/>
<organism evidence="6 7">
    <name type="scientific">Rhizophagus irregularis (strain DAOM 197198w)</name>
    <name type="common">Glomus intraradices</name>
    <dbReference type="NCBI Taxonomy" id="1432141"/>
    <lineage>
        <taxon>Eukaryota</taxon>
        <taxon>Fungi</taxon>
        <taxon>Fungi incertae sedis</taxon>
        <taxon>Mucoromycota</taxon>
        <taxon>Glomeromycotina</taxon>
        <taxon>Glomeromycetes</taxon>
        <taxon>Glomerales</taxon>
        <taxon>Glomeraceae</taxon>
        <taxon>Rhizophagus</taxon>
    </lineage>
</organism>
<dbReference type="HOGENOM" id="CLU_020074_0_0_1"/>
<dbReference type="InterPro" id="IPR028211">
    <property type="entry name" value="Ntr2"/>
</dbReference>
<dbReference type="PANTHER" id="PTHR12214">
    <property type="entry name" value="GC-RICH SEQUENCE DNA-BINDING FACTOR"/>
    <property type="match status" value="1"/>
</dbReference>
<comment type="caution">
    <text evidence="6">The sequence shown here is derived from an EMBL/GenBank/DDBJ whole genome shotgun (WGS) entry which is preliminary data.</text>
</comment>
<dbReference type="PANTHER" id="PTHR12214:SF0">
    <property type="entry name" value="LD29489P"/>
    <property type="match status" value="1"/>
</dbReference>
<dbReference type="InterPro" id="IPR012890">
    <property type="entry name" value="GCFC2-like"/>
</dbReference>
<keyword evidence="7" id="KW-1185">Reference proteome</keyword>
<keyword evidence="3" id="KW-0175">Coiled coil</keyword>
<feature type="region of interest" description="Disordered" evidence="4">
    <location>
        <begin position="1"/>
        <end position="24"/>
    </location>
</feature>
<evidence type="ECO:0000313" key="6">
    <source>
        <dbReference type="EMBL" id="EXX51952.1"/>
    </source>
</evidence>
<dbReference type="EMBL" id="JEMT01029519">
    <property type="protein sequence ID" value="EXX51952.1"/>
    <property type="molecule type" value="Genomic_DNA"/>
</dbReference>
<feature type="compositionally biased region" description="Basic residues" evidence="4">
    <location>
        <begin position="1"/>
        <end position="10"/>
    </location>
</feature>
<keyword evidence="5" id="KW-0812">Transmembrane</keyword>
<dbReference type="GO" id="GO:0071008">
    <property type="term" value="C:U2-type post-mRNA release spliceosomal complex"/>
    <property type="evidence" value="ECO:0007669"/>
    <property type="project" value="InterPro"/>
</dbReference>